<organism evidence="7 8">
    <name type="scientific">Imtechella halotolerans K1</name>
    <dbReference type="NCBI Taxonomy" id="946077"/>
    <lineage>
        <taxon>Bacteria</taxon>
        <taxon>Pseudomonadati</taxon>
        <taxon>Bacteroidota</taxon>
        <taxon>Flavobacteriia</taxon>
        <taxon>Flavobacteriales</taxon>
        <taxon>Flavobacteriaceae</taxon>
        <taxon>Imtechella</taxon>
    </lineage>
</organism>
<feature type="transmembrane region" description="Helical" evidence="6">
    <location>
        <begin position="12"/>
        <end position="29"/>
    </location>
</feature>
<evidence type="ECO:0000313" key="7">
    <source>
        <dbReference type="EMBL" id="EID75517.1"/>
    </source>
</evidence>
<evidence type="ECO:0000256" key="1">
    <source>
        <dbReference type="ARBA" id="ARBA00004141"/>
    </source>
</evidence>
<dbReference type="AlphaFoldDB" id="I0WGK1"/>
<dbReference type="Proteomes" id="UP000005938">
    <property type="component" value="Unassembled WGS sequence"/>
</dbReference>
<accession>I0WGK1</accession>
<feature type="transmembrane region" description="Helical" evidence="6">
    <location>
        <begin position="119"/>
        <end position="138"/>
    </location>
</feature>
<evidence type="ECO:0000256" key="6">
    <source>
        <dbReference type="SAM" id="Phobius"/>
    </source>
</evidence>
<protein>
    <recommendedName>
        <fullName evidence="9">YhhN family protein</fullName>
    </recommendedName>
</protein>
<feature type="transmembrane region" description="Helical" evidence="6">
    <location>
        <begin position="89"/>
        <end position="107"/>
    </location>
</feature>
<dbReference type="eggNOG" id="COG3714">
    <property type="taxonomic scope" value="Bacteria"/>
</dbReference>
<dbReference type="InterPro" id="IPR012506">
    <property type="entry name" value="TMEM86B-like"/>
</dbReference>
<dbReference type="EMBL" id="AJJU01000004">
    <property type="protein sequence ID" value="EID75517.1"/>
    <property type="molecule type" value="Genomic_DNA"/>
</dbReference>
<dbReference type="PANTHER" id="PTHR31885">
    <property type="entry name" value="GH04784P"/>
    <property type="match status" value="1"/>
</dbReference>
<evidence type="ECO:0000256" key="2">
    <source>
        <dbReference type="ARBA" id="ARBA00007375"/>
    </source>
</evidence>
<comment type="similarity">
    <text evidence="2">Belongs to the TMEM86 family.</text>
</comment>
<feature type="transmembrane region" description="Helical" evidence="6">
    <location>
        <begin position="199"/>
        <end position="223"/>
    </location>
</feature>
<dbReference type="GO" id="GO:0016787">
    <property type="term" value="F:hydrolase activity"/>
    <property type="evidence" value="ECO:0007669"/>
    <property type="project" value="TreeGrafter"/>
</dbReference>
<dbReference type="RefSeq" id="WP_008238007.1">
    <property type="nucleotide sequence ID" value="NZ_AJJU01000004.1"/>
</dbReference>
<evidence type="ECO:0000313" key="8">
    <source>
        <dbReference type="Proteomes" id="UP000005938"/>
    </source>
</evidence>
<keyword evidence="5 6" id="KW-0472">Membrane</keyword>
<dbReference type="OrthoDB" id="5651790at2"/>
<feature type="transmembrane region" description="Helical" evidence="6">
    <location>
        <begin position="35"/>
        <end position="53"/>
    </location>
</feature>
<evidence type="ECO:0008006" key="9">
    <source>
        <dbReference type="Google" id="ProtNLM"/>
    </source>
</evidence>
<feature type="transmembrane region" description="Helical" evidence="6">
    <location>
        <begin position="65"/>
        <end position="83"/>
    </location>
</feature>
<dbReference type="STRING" id="946077.W5A_04863"/>
<dbReference type="GO" id="GO:0016020">
    <property type="term" value="C:membrane"/>
    <property type="evidence" value="ECO:0007669"/>
    <property type="project" value="UniProtKB-SubCell"/>
</dbReference>
<feature type="transmembrane region" description="Helical" evidence="6">
    <location>
        <begin position="175"/>
        <end position="193"/>
    </location>
</feature>
<keyword evidence="8" id="KW-1185">Reference proteome</keyword>
<comment type="caution">
    <text evidence="7">The sequence shown here is derived from an EMBL/GenBank/DDBJ whole genome shotgun (WGS) entry which is preliminary data.</text>
</comment>
<evidence type="ECO:0000256" key="4">
    <source>
        <dbReference type="ARBA" id="ARBA00022989"/>
    </source>
</evidence>
<dbReference type="PANTHER" id="PTHR31885:SF6">
    <property type="entry name" value="GH04784P"/>
    <property type="match status" value="1"/>
</dbReference>
<feature type="transmembrane region" description="Helical" evidence="6">
    <location>
        <begin position="144"/>
        <end position="163"/>
    </location>
</feature>
<dbReference type="Pfam" id="PF07947">
    <property type="entry name" value="YhhN"/>
    <property type="match status" value="1"/>
</dbReference>
<name>I0WGK1_9FLAO</name>
<evidence type="ECO:0000256" key="3">
    <source>
        <dbReference type="ARBA" id="ARBA00022692"/>
    </source>
</evidence>
<keyword evidence="4 6" id="KW-1133">Transmembrane helix</keyword>
<keyword evidence="3 6" id="KW-0812">Transmembrane</keyword>
<evidence type="ECO:0000256" key="5">
    <source>
        <dbReference type="ARBA" id="ARBA00023136"/>
    </source>
</evidence>
<gene>
    <name evidence="7" type="ORF">W5A_04863</name>
</gene>
<comment type="subcellular location">
    <subcellularLocation>
        <location evidence="1">Membrane</location>
        <topology evidence="1">Multi-pass membrane protein</topology>
    </subcellularLocation>
</comment>
<reference evidence="7 8" key="1">
    <citation type="journal article" date="2012" name="J. Bacteriol.">
        <title>Genome Sequence of the Halotolerant Bacterium Imtechella halotolerans K1T.</title>
        <authorList>
            <person name="Kumar S."/>
            <person name="Vikram S."/>
            <person name="Subramanian S."/>
            <person name="Raghava G.P."/>
            <person name="Pinnaka A.K."/>
        </authorList>
    </citation>
    <scope>NUCLEOTIDE SEQUENCE [LARGE SCALE GENOMIC DNA]</scope>
    <source>
        <strain evidence="7 8">K1</strain>
    </source>
</reference>
<proteinExistence type="inferred from homology"/>
<sequence>MKTVKTYKLLRFSAIFLILLALDIIVLNKPELQDLRYITKPSLLSSLLIFFYFRSKHLESISRKLGMTALFFMLLGDILLMFVPNSENYFIAGLLAFLIGNSFYIALFFQRKTIRLKKFLLFIAFLLTYALTILFIIHDSLGSFFLPVVVYMIVMLNMAKAAFLRCIEVNTASYYLVLIGVILFLVSDTILAIDKFHETIPYAGTLIMLTYGLGQWGITLGVVKQAALKKG</sequence>